<dbReference type="Proteomes" id="UP000699462">
    <property type="component" value="Unassembled WGS sequence"/>
</dbReference>
<feature type="compositionally biased region" description="Basic and acidic residues" evidence="1">
    <location>
        <begin position="345"/>
        <end position="363"/>
    </location>
</feature>
<evidence type="ECO:0000313" key="2">
    <source>
        <dbReference type="EMBL" id="KAF8565953.1"/>
    </source>
</evidence>
<feature type="region of interest" description="Disordered" evidence="1">
    <location>
        <begin position="633"/>
        <end position="663"/>
    </location>
</feature>
<evidence type="ECO:0000313" key="3">
    <source>
        <dbReference type="Proteomes" id="UP000699462"/>
    </source>
</evidence>
<proteinExistence type="predicted"/>
<feature type="compositionally biased region" description="Low complexity" evidence="1">
    <location>
        <begin position="789"/>
        <end position="805"/>
    </location>
</feature>
<feature type="region of interest" description="Disordered" evidence="1">
    <location>
        <begin position="772"/>
        <end position="805"/>
    </location>
</feature>
<organism evidence="2 3">
    <name type="scientific">Paragonimus westermani</name>
    <dbReference type="NCBI Taxonomy" id="34504"/>
    <lineage>
        <taxon>Eukaryota</taxon>
        <taxon>Metazoa</taxon>
        <taxon>Spiralia</taxon>
        <taxon>Lophotrochozoa</taxon>
        <taxon>Platyhelminthes</taxon>
        <taxon>Trematoda</taxon>
        <taxon>Digenea</taxon>
        <taxon>Plagiorchiida</taxon>
        <taxon>Troglotremata</taxon>
        <taxon>Troglotrematidae</taxon>
        <taxon>Paragonimus</taxon>
    </lineage>
</organism>
<feature type="region of interest" description="Disordered" evidence="1">
    <location>
        <begin position="331"/>
        <end position="390"/>
    </location>
</feature>
<accession>A0A8T0DDQ6</accession>
<comment type="caution">
    <text evidence="2">The sequence shown here is derived from an EMBL/GenBank/DDBJ whole genome shotgun (WGS) entry which is preliminary data.</text>
</comment>
<feature type="compositionally biased region" description="Polar residues" evidence="1">
    <location>
        <begin position="775"/>
        <end position="788"/>
    </location>
</feature>
<name>A0A8T0DDQ6_9TREM</name>
<feature type="compositionally biased region" description="Polar residues" evidence="1">
    <location>
        <begin position="331"/>
        <end position="344"/>
    </location>
</feature>
<dbReference type="EMBL" id="JTDF01005809">
    <property type="protein sequence ID" value="KAF8565953.1"/>
    <property type="molecule type" value="Genomic_DNA"/>
</dbReference>
<reference evidence="2 3" key="1">
    <citation type="submission" date="2019-07" db="EMBL/GenBank/DDBJ databases">
        <title>Annotation for the trematode Paragonimus westermani.</title>
        <authorList>
            <person name="Choi Y.-J."/>
        </authorList>
    </citation>
    <scope>NUCLEOTIDE SEQUENCE [LARGE SCALE GENOMIC DNA]</scope>
    <source>
        <strain evidence="2">180907_Pwestermani</strain>
    </source>
</reference>
<feature type="compositionally biased region" description="Polar residues" evidence="1">
    <location>
        <begin position="132"/>
        <end position="157"/>
    </location>
</feature>
<sequence>MCENRDTKSWNTNFMSLSSTEKLQSQYAELSTVAKELALAAIRGRKGGELLNTVRDCRNITDYTNLENDPTYQAWFRYFMQLQLQDTQIKNWLIGRSPSVDHTPYLPTNRQSSVTTELMKSPSPEVYGQPRYANSRTPPHSSVTSNVQRNSETSSIFPVQVGGIPPTFEQPYNRTALEVQTEKTTNVTSPPIFGDPTQSPIDINQLIQLLQSPMVARNNLLISCINEVLQTQQQLRQQQQQQQQTIDPCLTVGASASEVLHVQESAMTKSFLSIPNVSIAFVSDTNPTPIYAQATIISANTTPKVINTTPQITSQYVDEKETLQNMFQQASRTVETNGTSLSNQTEKERESEDCRMSARDESANKSSSNTEPTLQETYSRQTMPRPRLRTHNRDRFLVRVLRITYQCACRPNPPVDQSKGPESRKVGCPSSDCKTKQPRTYVTFQAQLPSITSSFRTCLSGNLITPATGLRLGFTCALDSEGPSLQDFANQKVAERLDAWEQAGNLPGFRCQVLSALHGTVGLMLQRIREDGFTAVALDSDYLFYPPSNVLRRPANIRPRQSSASSDSSVTRIATRNLSCVETSSTDDAKERIFTTSERIEHDSTTCVDQENPVWSELVSCVETTDLARRPRTWHQVQEAADRSPSPYGLCDKHSTSLSPSEPNHLKQCPVSLHIPGCWTSRSSPSPISCYSVSAERTCATWTKSTDTLSPKHGPVNPDTFALPIIQRPGEVWINGRAKMLSHGRILHNDETMSTPASPTKFLNNRRLANPRFEPNQNYGSPTTVLQNPSVTQTASTTPPTATETVVGTTGQQSQLNTVLQEIANRLRTNPHLPLVLMPTQMDKETGINDENRTGSPLIFQLPHPDSAFVCLPASLHQPPRVVSASKNGTLVVIPVPKEARINETATDPQPTIITGPRQGYVLLITADNRFDYIPITGVP</sequence>
<feature type="region of interest" description="Disordered" evidence="1">
    <location>
        <begin position="411"/>
        <end position="431"/>
    </location>
</feature>
<dbReference type="AlphaFoldDB" id="A0A8T0DDQ6"/>
<evidence type="ECO:0000256" key="1">
    <source>
        <dbReference type="SAM" id="MobiDB-lite"/>
    </source>
</evidence>
<protein>
    <submittedName>
        <fullName evidence="2">Uncharacterized protein</fullName>
    </submittedName>
</protein>
<feature type="region of interest" description="Disordered" evidence="1">
    <location>
        <begin position="103"/>
        <end position="162"/>
    </location>
</feature>
<feature type="compositionally biased region" description="Polar residues" evidence="1">
    <location>
        <begin position="364"/>
        <end position="382"/>
    </location>
</feature>
<keyword evidence="3" id="KW-1185">Reference proteome</keyword>
<gene>
    <name evidence="2" type="ORF">P879_01673</name>
</gene>
<feature type="compositionally biased region" description="Polar residues" evidence="1">
    <location>
        <begin position="106"/>
        <end position="118"/>
    </location>
</feature>
<dbReference type="OrthoDB" id="6285070at2759"/>